<dbReference type="Pfam" id="PF09350">
    <property type="entry name" value="DJC28_CD"/>
    <property type="match status" value="1"/>
</dbReference>
<evidence type="ECO:0000313" key="4">
    <source>
        <dbReference type="Proteomes" id="UP001596470"/>
    </source>
</evidence>
<dbReference type="RefSeq" id="WP_382356374.1">
    <property type="nucleotide sequence ID" value="NZ_JBHMBP010000005.1"/>
</dbReference>
<dbReference type="InterPro" id="IPR018961">
    <property type="entry name" value="DnaJ_homolog_subfam-C_membr-28"/>
</dbReference>
<proteinExistence type="predicted"/>
<organism evidence="3 4">
    <name type="scientific">Glycomyces mayteni</name>
    <dbReference type="NCBI Taxonomy" id="543887"/>
    <lineage>
        <taxon>Bacteria</taxon>
        <taxon>Bacillati</taxon>
        <taxon>Actinomycetota</taxon>
        <taxon>Actinomycetes</taxon>
        <taxon>Glycomycetales</taxon>
        <taxon>Glycomycetaceae</taxon>
        <taxon>Glycomyces</taxon>
    </lineage>
</organism>
<evidence type="ECO:0000259" key="2">
    <source>
        <dbReference type="Pfam" id="PF09350"/>
    </source>
</evidence>
<sequence>MGDRQARGVDRAIQEAEARGEFKDLPGAGKPLPGIGQPLREDWWLHQQATRENFGLDALPPALRLGKEREQLPAALDALGDEEAVRAAVAELNGRIRKALIGPVEGPPLRFGLIDADEAVAAWRERRQQQQ</sequence>
<feature type="domain" description="DnaJ homologue subfamily C member 28 conserved" evidence="2">
    <location>
        <begin position="9"/>
        <end position="76"/>
    </location>
</feature>
<dbReference type="Proteomes" id="UP001596470">
    <property type="component" value="Unassembled WGS sequence"/>
</dbReference>
<name>A0ABW2DEL4_9ACTN</name>
<feature type="compositionally biased region" description="Basic and acidic residues" evidence="1">
    <location>
        <begin position="1"/>
        <end position="24"/>
    </location>
</feature>
<reference evidence="4" key="1">
    <citation type="journal article" date="2019" name="Int. J. Syst. Evol. Microbiol.">
        <title>The Global Catalogue of Microorganisms (GCM) 10K type strain sequencing project: providing services to taxonomists for standard genome sequencing and annotation.</title>
        <authorList>
            <consortium name="The Broad Institute Genomics Platform"/>
            <consortium name="The Broad Institute Genome Sequencing Center for Infectious Disease"/>
            <person name="Wu L."/>
            <person name="Ma J."/>
        </authorList>
    </citation>
    <scope>NUCLEOTIDE SEQUENCE [LARGE SCALE GENOMIC DNA]</scope>
    <source>
        <strain evidence="4">KACC 12634</strain>
    </source>
</reference>
<protein>
    <submittedName>
        <fullName evidence="3">DUF1992 domain-containing protein</fullName>
    </submittedName>
</protein>
<accession>A0ABW2DEL4</accession>
<evidence type="ECO:0000256" key="1">
    <source>
        <dbReference type="SAM" id="MobiDB-lite"/>
    </source>
</evidence>
<feature type="region of interest" description="Disordered" evidence="1">
    <location>
        <begin position="1"/>
        <end position="33"/>
    </location>
</feature>
<comment type="caution">
    <text evidence="3">The sequence shown here is derived from an EMBL/GenBank/DDBJ whole genome shotgun (WGS) entry which is preliminary data.</text>
</comment>
<keyword evidence="4" id="KW-1185">Reference proteome</keyword>
<dbReference type="EMBL" id="JBHSYS010000005">
    <property type="protein sequence ID" value="MFC6960020.1"/>
    <property type="molecule type" value="Genomic_DNA"/>
</dbReference>
<gene>
    <name evidence="3" type="ORF">ACFQS3_22750</name>
</gene>
<evidence type="ECO:0000313" key="3">
    <source>
        <dbReference type="EMBL" id="MFC6960020.1"/>
    </source>
</evidence>